<protein>
    <submittedName>
        <fullName evidence="1">DUF2800 domain-containing protein</fullName>
    </submittedName>
</protein>
<sequence>MTYHARLSPSSAARWTSCTASVGAQEGVPNEGNEAARRGTACHQMLEEMLLDPSIDPQSYLGRNLVFLEGREVWVNPGCAGPLSKEIVTIDQELIDISTTAVNYVRERAALTGAEMLVERAVPIGQFTGEEGATGRTDVTLIYGTTVEVIDLKGGRGRVDAYDVIVPATTDMITGKPVPEVVRANLQMAGYALGTIEELGLLYDIRDVVMTIVQPAIGHLSTYSCSIDELREVEAFLRQKAEETRTNPQYVPSADACHFCRASGNCKAQTEMVVNLALEGFDTDEPKVRTPAEIELGEAYRLVPLVSTWLKAVGERVYEALQAGKRVARADGVAYKLVEGKKGARTWTDETEAEAALKKMRLKTDQMYTQSLISPTTAEKLVKAPKAKKGEPTLPPVLGPTQWNRLQALITQDIGKPSIVLETDPRPTIATALDGFGDVPPADNSDLFS</sequence>
<reference evidence="1 2" key="1">
    <citation type="submission" date="2018-07" db="EMBL/GenBank/DDBJ databases">
        <title>Halomonas rutogse sp. nov., isolated from Lake TangqianCo on Tibetan Plateau.</title>
        <authorList>
            <person name="Lu H."/>
            <person name="Xing P."/>
            <person name="Wu Q."/>
        </authorList>
    </citation>
    <scope>NUCLEOTIDE SEQUENCE [LARGE SCALE GENOMIC DNA]</scope>
    <source>
        <strain evidence="1 2">TQ8S</strain>
    </source>
</reference>
<dbReference type="Proteomes" id="UP000253204">
    <property type="component" value="Unassembled WGS sequence"/>
</dbReference>
<dbReference type="InterPro" id="IPR021229">
    <property type="entry name" value="DUF2800"/>
</dbReference>
<dbReference type="AlphaFoldDB" id="A0A368TQM2"/>
<dbReference type="Pfam" id="PF10926">
    <property type="entry name" value="DUF2800"/>
    <property type="match status" value="1"/>
</dbReference>
<organism evidence="1 2">
    <name type="scientific">Vreelandella rituensis</name>
    <dbReference type="NCBI Taxonomy" id="2282306"/>
    <lineage>
        <taxon>Bacteria</taxon>
        <taxon>Pseudomonadati</taxon>
        <taxon>Pseudomonadota</taxon>
        <taxon>Gammaproteobacteria</taxon>
        <taxon>Oceanospirillales</taxon>
        <taxon>Halomonadaceae</taxon>
        <taxon>Vreelandella</taxon>
    </lineage>
</organism>
<keyword evidence="2" id="KW-1185">Reference proteome</keyword>
<comment type="caution">
    <text evidence="1">The sequence shown here is derived from an EMBL/GenBank/DDBJ whole genome shotgun (WGS) entry which is preliminary data.</text>
</comment>
<accession>A0A368TQM2</accession>
<gene>
    <name evidence="1" type="ORF">DU506_18460</name>
</gene>
<dbReference type="OrthoDB" id="9766061at2"/>
<name>A0A368TQM2_9GAMM</name>
<evidence type="ECO:0000313" key="2">
    <source>
        <dbReference type="Proteomes" id="UP000253204"/>
    </source>
</evidence>
<dbReference type="RefSeq" id="WP_114488339.1">
    <property type="nucleotide sequence ID" value="NZ_QPIJ01000065.1"/>
</dbReference>
<evidence type="ECO:0000313" key="1">
    <source>
        <dbReference type="EMBL" id="RCV86452.1"/>
    </source>
</evidence>
<proteinExistence type="predicted"/>
<dbReference type="EMBL" id="QPIJ01000065">
    <property type="protein sequence ID" value="RCV86452.1"/>
    <property type="molecule type" value="Genomic_DNA"/>
</dbReference>